<comment type="caution">
    <text evidence="1">The sequence shown here is derived from an EMBL/GenBank/DDBJ whole genome shotgun (WGS) entry which is preliminary data.</text>
</comment>
<sequence length="346" mass="38605">MTFEKVPISRSDKIPNRCGSRKFKMEALEAVRKLIQPGDFMMKLDLQDAYFSVPMHNSHKKYLRFVFQRITYEFQCLPFGLSSAPRTFTKLLKPVIVLLRTQGIRIVIYLDDMLILDQSPNVNLLQRLGFLIKQEKYSQAPSLCLEFLGSLINSREMTQANEPLLPSKNAATYWSADGQLYSSCICQQERGNQVFNFSSLGSRDLERLSTERNMDNSTTPSGSTECRCGLGFSSLQRTHRVDSGQGDLRTYSHKVLHSTSRLVCISAQSSTTPLCFPAPRPGCNGGRCNDIAMEQMDIVHSCANCNASPHSEEDTRRSGNLSTHCPELAGPDMVSATIGDVGGNPR</sequence>
<dbReference type="AlphaFoldDB" id="A0A6S7HDT2"/>
<name>A0A6S7HDT2_PARCT</name>
<dbReference type="InterPro" id="IPR043128">
    <property type="entry name" value="Rev_trsase/Diguanyl_cyclase"/>
</dbReference>
<evidence type="ECO:0000313" key="1">
    <source>
        <dbReference type="EMBL" id="CAB4001220.1"/>
    </source>
</evidence>
<dbReference type="Proteomes" id="UP001152795">
    <property type="component" value="Unassembled WGS sequence"/>
</dbReference>
<dbReference type="SUPFAM" id="SSF56672">
    <property type="entry name" value="DNA/RNA polymerases"/>
    <property type="match status" value="1"/>
</dbReference>
<gene>
    <name evidence="1" type="ORF">PACLA_8A046867</name>
</gene>
<dbReference type="CDD" id="cd03714">
    <property type="entry name" value="RT_DIRS1"/>
    <property type="match status" value="1"/>
</dbReference>
<dbReference type="InterPro" id="IPR043502">
    <property type="entry name" value="DNA/RNA_pol_sf"/>
</dbReference>
<dbReference type="Pfam" id="PF00078">
    <property type="entry name" value="RVT_1"/>
    <property type="match status" value="1"/>
</dbReference>
<dbReference type="OrthoDB" id="6771932at2759"/>
<proteinExistence type="predicted"/>
<dbReference type="InterPro" id="IPR000477">
    <property type="entry name" value="RT_dom"/>
</dbReference>
<dbReference type="PROSITE" id="PS50878">
    <property type="entry name" value="RT_POL"/>
    <property type="match status" value="1"/>
</dbReference>
<feature type="non-terminal residue" evidence="1">
    <location>
        <position position="1"/>
    </location>
</feature>
<dbReference type="Gene3D" id="3.30.70.270">
    <property type="match status" value="1"/>
</dbReference>
<organism evidence="1 2">
    <name type="scientific">Paramuricea clavata</name>
    <name type="common">Red gorgonian</name>
    <name type="synonym">Violescent sea-whip</name>
    <dbReference type="NCBI Taxonomy" id="317549"/>
    <lineage>
        <taxon>Eukaryota</taxon>
        <taxon>Metazoa</taxon>
        <taxon>Cnidaria</taxon>
        <taxon>Anthozoa</taxon>
        <taxon>Octocorallia</taxon>
        <taxon>Malacalcyonacea</taxon>
        <taxon>Plexauridae</taxon>
        <taxon>Paramuricea</taxon>
    </lineage>
</organism>
<protein>
    <submittedName>
        <fullName evidence="1">Uncharacterized protein</fullName>
    </submittedName>
</protein>
<keyword evidence="2" id="KW-1185">Reference proteome</keyword>
<dbReference type="Gene3D" id="3.10.10.10">
    <property type="entry name" value="HIV Type 1 Reverse Transcriptase, subunit A, domain 1"/>
    <property type="match status" value="1"/>
</dbReference>
<dbReference type="PANTHER" id="PTHR33050">
    <property type="entry name" value="REVERSE TRANSCRIPTASE DOMAIN-CONTAINING PROTEIN"/>
    <property type="match status" value="1"/>
</dbReference>
<dbReference type="EMBL" id="CACRXK020004032">
    <property type="protein sequence ID" value="CAB4001220.1"/>
    <property type="molecule type" value="Genomic_DNA"/>
</dbReference>
<evidence type="ECO:0000313" key="2">
    <source>
        <dbReference type="Proteomes" id="UP001152795"/>
    </source>
</evidence>
<dbReference type="PANTHER" id="PTHR33050:SF7">
    <property type="entry name" value="RIBONUCLEASE H"/>
    <property type="match status" value="1"/>
</dbReference>
<accession>A0A6S7HDT2</accession>
<reference evidence="1" key="1">
    <citation type="submission" date="2020-04" db="EMBL/GenBank/DDBJ databases">
        <authorList>
            <person name="Alioto T."/>
            <person name="Alioto T."/>
            <person name="Gomez Garrido J."/>
        </authorList>
    </citation>
    <scope>NUCLEOTIDE SEQUENCE</scope>
    <source>
        <strain evidence="1">A484AB</strain>
    </source>
</reference>
<dbReference type="InterPro" id="IPR052055">
    <property type="entry name" value="Hepadnavirus_pol/RT"/>
</dbReference>